<feature type="compositionally biased region" description="Basic residues" evidence="7">
    <location>
        <begin position="16"/>
        <end position="30"/>
    </location>
</feature>
<organism evidence="9 10">
    <name type="scientific">Diplogelasinospora grovesii</name>
    <dbReference type="NCBI Taxonomy" id="303347"/>
    <lineage>
        <taxon>Eukaryota</taxon>
        <taxon>Fungi</taxon>
        <taxon>Dikarya</taxon>
        <taxon>Ascomycota</taxon>
        <taxon>Pezizomycotina</taxon>
        <taxon>Sordariomycetes</taxon>
        <taxon>Sordariomycetidae</taxon>
        <taxon>Sordariales</taxon>
        <taxon>Diplogelasinosporaceae</taxon>
        <taxon>Diplogelasinospora</taxon>
    </lineage>
</organism>
<keyword evidence="3" id="KW-0805">Transcription regulation</keyword>
<reference evidence="10" key="1">
    <citation type="journal article" date="2023" name="Mol. Phylogenet. Evol.">
        <title>Genome-scale phylogeny and comparative genomics of the fungal order Sordariales.</title>
        <authorList>
            <person name="Hensen N."/>
            <person name="Bonometti L."/>
            <person name="Westerberg I."/>
            <person name="Brannstrom I.O."/>
            <person name="Guillou S."/>
            <person name="Cros-Aarteil S."/>
            <person name="Calhoun S."/>
            <person name="Haridas S."/>
            <person name="Kuo A."/>
            <person name="Mondo S."/>
            <person name="Pangilinan J."/>
            <person name="Riley R."/>
            <person name="LaButti K."/>
            <person name="Andreopoulos B."/>
            <person name="Lipzen A."/>
            <person name="Chen C."/>
            <person name="Yan M."/>
            <person name="Daum C."/>
            <person name="Ng V."/>
            <person name="Clum A."/>
            <person name="Steindorff A."/>
            <person name="Ohm R.A."/>
            <person name="Martin F."/>
            <person name="Silar P."/>
            <person name="Natvig D.O."/>
            <person name="Lalanne C."/>
            <person name="Gautier V."/>
            <person name="Ament-Velasquez S.L."/>
            <person name="Kruys A."/>
            <person name="Hutchinson M.I."/>
            <person name="Powell A.J."/>
            <person name="Barry K."/>
            <person name="Miller A.N."/>
            <person name="Grigoriev I.V."/>
            <person name="Debuchy R."/>
            <person name="Gladieux P."/>
            <person name="Hiltunen Thoren M."/>
            <person name="Johannesson H."/>
        </authorList>
    </citation>
    <scope>NUCLEOTIDE SEQUENCE [LARGE SCALE GENOMIC DNA]</scope>
    <source>
        <strain evidence="10">CBS 340.73</strain>
    </source>
</reference>
<accession>A0AAN6NFZ5</accession>
<keyword evidence="2" id="KW-0862">Zinc</keyword>
<dbReference type="SUPFAM" id="SSF57701">
    <property type="entry name" value="Zn2/Cys6 DNA-binding domain"/>
    <property type="match status" value="1"/>
</dbReference>
<dbReference type="GO" id="GO:0000981">
    <property type="term" value="F:DNA-binding transcription factor activity, RNA polymerase II-specific"/>
    <property type="evidence" value="ECO:0007669"/>
    <property type="project" value="InterPro"/>
</dbReference>
<evidence type="ECO:0000256" key="3">
    <source>
        <dbReference type="ARBA" id="ARBA00023015"/>
    </source>
</evidence>
<evidence type="ECO:0000313" key="9">
    <source>
        <dbReference type="EMBL" id="KAK3945112.1"/>
    </source>
</evidence>
<feature type="domain" description="Zn(2)-C6 fungal-type" evidence="8">
    <location>
        <begin position="31"/>
        <end position="59"/>
    </location>
</feature>
<evidence type="ECO:0000256" key="2">
    <source>
        <dbReference type="ARBA" id="ARBA00022833"/>
    </source>
</evidence>
<evidence type="ECO:0000256" key="7">
    <source>
        <dbReference type="SAM" id="MobiDB-lite"/>
    </source>
</evidence>
<dbReference type="Gene3D" id="4.10.240.10">
    <property type="entry name" value="Zn(2)-C6 fungal-type DNA-binding domain"/>
    <property type="match status" value="1"/>
</dbReference>
<dbReference type="CDD" id="cd00067">
    <property type="entry name" value="GAL4"/>
    <property type="match status" value="1"/>
</dbReference>
<evidence type="ECO:0000259" key="8">
    <source>
        <dbReference type="PROSITE" id="PS50048"/>
    </source>
</evidence>
<comment type="caution">
    <text evidence="9">The sequence shown here is derived from an EMBL/GenBank/DDBJ whole genome shotgun (WGS) entry which is preliminary data.</text>
</comment>
<dbReference type="GO" id="GO:0008270">
    <property type="term" value="F:zinc ion binding"/>
    <property type="evidence" value="ECO:0007669"/>
    <property type="project" value="InterPro"/>
</dbReference>
<evidence type="ECO:0000256" key="6">
    <source>
        <dbReference type="ARBA" id="ARBA00023242"/>
    </source>
</evidence>
<dbReference type="SMART" id="SM00066">
    <property type="entry name" value="GAL4"/>
    <property type="match status" value="1"/>
</dbReference>
<dbReference type="InterPro" id="IPR021858">
    <property type="entry name" value="Fun_TF"/>
</dbReference>
<dbReference type="InterPro" id="IPR036864">
    <property type="entry name" value="Zn2-C6_fun-type_DNA-bd_sf"/>
</dbReference>
<dbReference type="Pfam" id="PF11951">
    <property type="entry name" value="Fungal_trans_2"/>
    <property type="match status" value="1"/>
</dbReference>
<feature type="compositionally biased region" description="Low complexity" evidence="7">
    <location>
        <begin position="120"/>
        <end position="132"/>
    </location>
</feature>
<comment type="subcellular location">
    <subcellularLocation>
        <location evidence="1">Nucleus</location>
    </subcellularLocation>
</comment>
<dbReference type="GO" id="GO:0005634">
    <property type="term" value="C:nucleus"/>
    <property type="evidence" value="ECO:0007669"/>
    <property type="project" value="UniProtKB-SubCell"/>
</dbReference>
<keyword evidence="5" id="KW-0804">Transcription</keyword>
<keyword evidence="4" id="KW-0238">DNA-binding</keyword>
<dbReference type="EMBL" id="MU853756">
    <property type="protein sequence ID" value="KAK3945112.1"/>
    <property type="molecule type" value="Genomic_DNA"/>
</dbReference>
<dbReference type="GO" id="GO:0000976">
    <property type="term" value="F:transcription cis-regulatory region binding"/>
    <property type="evidence" value="ECO:0007669"/>
    <property type="project" value="TreeGrafter"/>
</dbReference>
<dbReference type="AlphaFoldDB" id="A0AAN6NFZ5"/>
<dbReference type="CDD" id="cd12148">
    <property type="entry name" value="fungal_TF_MHR"/>
    <property type="match status" value="1"/>
</dbReference>
<dbReference type="GO" id="GO:0045944">
    <property type="term" value="P:positive regulation of transcription by RNA polymerase II"/>
    <property type="evidence" value="ECO:0007669"/>
    <property type="project" value="TreeGrafter"/>
</dbReference>
<feature type="region of interest" description="Disordered" evidence="7">
    <location>
        <begin position="77"/>
        <end position="132"/>
    </location>
</feature>
<evidence type="ECO:0000313" key="10">
    <source>
        <dbReference type="Proteomes" id="UP001303473"/>
    </source>
</evidence>
<gene>
    <name evidence="9" type="ORF">QBC46DRAFT_360656</name>
</gene>
<evidence type="ECO:0000256" key="5">
    <source>
        <dbReference type="ARBA" id="ARBA00023163"/>
    </source>
</evidence>
<protein>
    <recommendedName>
        <fullName evidence="8">Zn(2)-C6 fungal-type domain-containing protein</fullName>
    </recommendedName>
</protein>
<feature type="compositionally biased region" description="Polar residues" evidence="7">
    <location>
        <begin position="109"/>
        <end position="119"/>
    </location>
</feature>
<evidence type="ECO:0000256" key="4">
    <source>
        <dbReference type="ARBA" id="ARBA00023125"/>
    </source>
</evidence>
<keyword evidence="10" id="KW-1185">Reference proteome</keyword>
<dbReference type="PANTHER" id="PTHR37534:SF9">
    <property type="entry name" value="ZN(II)2CYS6 TRANSCRIPTION FACTOR (EUROFUNG)"/>
    <property type="match status" value="1"/>
</dbReference>
<feature type="region of interest" description="Disordered" evidence="7">
    <location>
        <begin position="1"/>
        <end position="31"/>
    </location>
</feature>
<dbReference type="PANTHER" id="PTHR37534">
    <property type="entry name" value="TRANSCRIPTIONAL ACTIVATOR PROTEIN UGA3"/>
    <property type="match status" value="1"/>
</dbReference>
<dbReference type="PROSITE" id="PS00463">
    <property type="entry name" value="ZN2_CY6_FUNGAL_1"/>
    <property type="match status" value="1"/>
</dbReference>
<sequence>MDPLNSPLERDSVSGGRKRQTRRSGPRRKTGCYTCKARHASCDEKNPVCGNCERLSLHCRPFEFIVRSTWCLNTETAGEHPPAEAGTEGNDGDSTTSLRPGTSHRKAGSVSSVFSVNGQSATSPSDYSMPSSSTLPASSPLAAAKPIPLPLNVEAAYLLSVYTTGVATWMDVFDHSRSYQLEVPRRCLTSALLRRCVCAFTAKQLSLLPSGEIWSVPAVRYYGSALRLLIQHLDSNPGSSQGDALTANMLLSSYEMLDAHGHEHQRHLHGALTLVRMQGINAQCQGMDRANFWIYVRHDITIALEKETALQLSPKDWNVEWRHGEAEADEDVLANQLMWLVARAIDFVYAPDPPSSPNSVLQDIQSEAAAWLDNLPVSFLGVKYSDSDDLGLVKTYFAVPTAGK</sequence>
<dbReference type="Proteomes" id="UP001303473">
    <property type="component" value="Unassembled WGS sequence"/>
</dbReference>
<name>A0AAN6NFZ5_9PEZI</name>
<keyword evidence="6" id="KW-0539">Nucleus</keyword>
<dbReference type="PROSITE" id="PS50048">
    <property type="entry name" value="ZN2_CY6_FUNGAL_2"/>
    <property type="match status" value="1"/>
</dbReference>
<dbReference type="InterPro" id="IPR001138">
    <property type="entry name" value="Zn2Cys6_DnaBD"/>
</dbReference>
<dbReference type="Pfam" id="PF00172">
    <property type="entry name" value="Zn_clus"/>
    <property type="match status" value="1"/>
</dbReference>
<proteinExistence type="predicted"/>
<evidence type="ECO:0000256" key="1">
    <source>
        <dbReference type="ARBA" id="ARBA00004123"/>
    </source>
</evidence>